<feature type="chain" id="PRO_5034149728" evidence="2">
    <location>
        <begin position="28"/>
        <end position="256"/>
    </location>
</feature>
<keyword evidence="2" id="KW-0732">Signal</keyword>
<dbReference type="EMBL" id="JACAZF010000003">
    <property type="protein sequence ID" value="KAF7309516.1"/>
    <property type="molecule type" value="Genomic_DNA"/>
</dbReference>
<evidence type="ECO:0000256" key="2">
    <source>
        <dbReference type="SAM" id="SignalP"/>
    </source>
</evidence>
<evidence type="ECO:0000256" key="1">
    <source>
        <dbReference type="SAM" id="Phobius"/>
    </source>
</evidence>
<name>A0A8H6T1W4_9AGAR</name>
<keyword evidence="4" id="KW-1185">Reference proteome</keyword>
<keyword evidence="1" id="KW-0812">Transmembrane</keyword>
<keyword evidence="1" id="KW-0472">Membrane</keyword>
<dbReference type="OrthoDB" id="3267422at2759"/>
<organism evidence="3 4">
    <name type="scientific">Mycena indigotica</name>
    <dbReference type="NCBI Taxonomy" id="2126181"/>
    <lineage>
        <taxon>Eukaryota</taxon>
        <taxon>Fungi</taxon>
        <taxon>Dikarya</taxon>
        <taxon>Basidiomycota</taxon>
        <taxon>Agaricomycotina</taxon>
        <taxon>Agaricomycetes</taxon>
        <taxon>Agaricomycetidae</taxon>
        <taxon>Agaricales</taxon>
        <taxon>Marasmiineae</taxon>
        <taxon>Mycenaceae</taxon>
        <taxon>Mycena</taxon>
    </lineage>
</organism>
<accession>A0A8H6T1W4</accession>
<proteinExistence type="predicted"/>
<comment type="caution">
    <text evidence="3">The sequence shown here is derived from an EMBL/GenBank/DDBJ whole genome shotgun (WGS) entry which is preliminary data.</text>
</comment>
<gene>
    <name evidence="3" type="ORF">MIND_00322400</name>
</gene>
<keyword evidence="1" id="KW-1133">Transmembrane helix</keyword>
<dbReference type="RefSeq" id="XP_037222966.1">
    <property type="nucleotide sequence ID" value="XM_037360081.1"/>
</dbReference>
<sequence length="256" mass="27297">MLRLLRRNDISSLLAALSFGLLVAGSANVSVSNTAHEIIYTPFLCNATTVLIDPDCSGAWQVQRNTTNIGGIPTVSTRGPSPEGANIIPQMFMAFRASALYLSTSVISNATANFTITSKSVSATRIVNSAAGLVAIVNLVESELTTLAVTFIPQTTVSRLDIGSILLTVSNRAATSSFLPTMSLPPSMSPPTFIPSTSASPFPSKAAARSLPHRAAVTEALSLVLGLGVGLSIIVSALFFWWRRRRRLKETRQTWF</sequence>
<evidence type="ECO:0000313" key="4">
    <source>
        <dbReference type="Proteomes" id="UP000636479"/>
    </source>
</evidence>
<feature type="transmembrane region" description="Helical" evidence="1">
    <location>
        <begin position="220"/>
        <end position="242"/>
    </location>
</feature>
<reference evidence="3" key="1">
    <citation type="submission" date="2020-05" db="EMBL/GenBank/DDBJ databases">
        <title>Mycena genomes resolve the evolution of fungal bioluminescence.</title>
        <authorList>
            <person name="Tsai I.J."/>
        </authorList>
    </citation>
    <scope>NUCLEOTIDE SEQUENCE</scope>
    <source>
        <strain evidence="3">171206Taipei</strain>
    </source>
</reference>
<dbReference type="GeneID" id="59342597"/>
<evidence type="ECO:0000313" key="3">
    <source>
        <dbReference type="EMBL" id="KAF7309516.1"/>
    </source>
</evidence>
<dbReference type="Proteomes" id="UP000636479">
    <property type="component" value="Unassembled WGS sequence"/>
</dbReference>
<feature type="signal peptide" evidence="2">
    <location>
        <begin position="1"/>
        <end position="27"/>
    </location>
</feature>
<protein>
    <submittedName>
        <fullName evidence="3">Uncharacterized protein</fullName>
    </submittedName>
</protein>
<dbReference type="AlphaFoldDB" id="A0A8H6T1W4"/>